<keyword evidence="4" id="KW-1003">Cell membrane</keyword>
<evidence type="ECO:0000256" key="11">
    <source>
        <dbReference type="SAM" id="Phobius"/>
    </source>
</evidence>
<feature type="region of interest" description="Disordered" evidence="10">
    <location>
        <begin position="284"/>
        <end position="333"/>
    </location>
</feature>
<dbReference type="InterPro" id="IPR043427">
    <property type="entry name" value="YscJ/FliF"/>
</dbReference>
<evidence type="ECO:0000259" key="13">
    <source>
        <dbReference type="Pfam" id="PF08345"/>
    </source>
</evidence>
<dbReference type="PIRSF" id="PIRSF004862">
    <property type="entry name" value="FliF"/>
    <property type="match status" value="1"/>
</dbReference>
<evidence type="ECO:0000256" key="1">
    <source>
        <dbReference type="ARBA" id="ARBA00004117"/>
    </source>
</evidence>
<dbReference type="InterPro" id="IPR006182">
    <property type="entry name" value="FliF_N_dom"/>
</dbReference>
<evidence type="ECO:0000256" key="5">
    <source>
        <dbReference type="ARBA" id="ARBA00022692"/>
    </source>
</evidence>
<dbReference type="Proteomes" id="UP000784128">
    <property type="component" value="Unassembled WGS sequence"/>
</dbReference>
<proteinExistence type="inferred from homology"/>
<sequence length="528" mass="57428">MPEVLQRLIEPFSALSSGKRMLIAGVAFLSIAAFAALILIANRTDYRPLFTNLAAEDAGEIVKKLKEAKTPYQVTADGKGILVPADKVHELRLSLASEGLPQGGGVGFEIFDRKNFGMTEFVQKLNYQRALQGELSRTISQINGVEQARIHLVIPEKSLFKESEKPATASVVLKMKSNRSLRENEVQGVVHLVSSSIEGMDPDHVTILDSRGKILSKGNGSSDPAAKVTSAMQETQRGYEKNVEERLQSLLDRIVGSGKSVARVSAAFDFKQVERVEEKFDPETIAVRSEQRTEEKGASGTSSAGVPGVQTNLGKAGQGGAATPVGGGSKNDETLNYEVSRSTAKIIEPVGALSKISVAVLVDGKYELPAAVKEGQTATPKYIPRSPDELQKIEALVKSAVGYNAERGDQLTVQNIPFQDTGDSGVTETQKWWNSPFFMSLVKNLVIALGFLALILFVIRPLLASLRIIKPAVFESFESIHEVTDKLTSAEKAQIAMQMAEQQDLIETAKKDPYQVAQVLQNWMEEDK</sequence>
<evidence type="ECO:0000313" key="14">
    <source>
        <dbReference type="EMBL" id="MBT1071952.1"/>
    </source>
</evidence>
<evidence type="ECO:0000256" key="3">
    <source>
        <dbReference type="ARBA" id="ARBA00007971"/>
    </source>
</evidence>
<comment type="caution">
    <text evidence="14">The sequence shown here is derived from an EMBL/GenBank/DDBJ whole genome shotgun (WGS) entry which is preliminary data.</text>
</comment>
<dbReference type="InterPro" id="IPR045851">
    <property type="entry name" value="AMP-bd_C_sf"/>
</dbReference>
<evidence type="ECO:0000256" key="2">
    <source>
        <dbReference type="ARBA" id="ARBA00004651"/>
    </source>
</evidence>
<dbReference type="InterPro" id="IPR000067">
    <property type="entry name" value="FlgMring_FliF"/>
</dbReference>
<dbReference type="NCBIfam" id="TIGR00206">
    <property type="entry name" value="fliF"/>
    <property type="match status" value="1"/>
</dbReference>
<evidence type="ECO:0000256" key="4">
    <source>
        <dbReference type="ARBA" id="ARBA00022475"/>
    </source>
</evidence>
<dbReference type="PRINTS" id="PR01009">
    <property type="entry name" value="FLGMRINGFLIF"/>
</dbReference>
<evidence type="ECO:0000259" key="12">
    <source>
        <dbReference type="Pfam" id="PF01514"/>
    </source>
</evidence>
<feature type="transmembrane region" description="Helical" evidence="11">
    <location>
        <begin position="437"/>
        <end position="459"/>
    </location>
</feature>
<dbReference type="Pfam" id="PF08345">
    <property type="entry name" value="YscJ_FliF_C"/>
    <property type="match status" value="1"/>
</dbReference>
<keyword evidence="8 9" id="KW-0975">Bacterial flagellum</keyword>
<evidence type="ECO:0000256" key="7">
    <source>
        <dbReference type="ARBA" id="ARBA00023136"/>
    </source>
</evidence>
<comment type="similarity">
    <text evidence="3 9">Belongs to the FliF family.</text>
</comment>
<keyword evidence="14" id="KW-0969">Cilium</keyword>
<dbReference type="Pfam" id="PF01514">
    <property type="entry name" value="YscJ_FliF"/>
    <property type="match status" value="1"/>
</dbReference>
<comment type="function">
    <text evidence="9">The M ring may be actively involved in energy transduction.</text>
</comment>
<evidence type="ECO:0000256" key="10">
    <source>
        <dbReference type="SAM" id="MobiDB-lite"/>
    </source>
</evidence>
<dbReference type="RefSeq" id="WP_214298309.1">
    <property type="nucleotide sequence ID" value="NZ_JAHDYS010000007.1"/>
</dbReference>
<keyword evidence="6 11" id="KW-1133">Transmembrane helix</keyword>
<evidence type="ECO:0000256" key="9">
    <source>
        <dbReference type="PIRNR" id="PIRNR004862"/>
    </source>
</evidence>
<accession>A0ABS5U8G1</accession>
<keyword evidence="14" id="KW-0282">Flagellum</keyword>
<dbReference type="EMBL" id="JAHDYS010000007">
    <property type="protein sequence ID" value="MBT1071952.1"/>
    <property type="molecule type" value="Genomic_DNA"/>
</dbReference>
<keyword evidence="7 11" id="KW-0472">Membrane</keyword>
<dbReference type="PANTHER" id="PTHR30046">
    <property type="entry name" value="FLAGELLAR M-RING PROTEIN"/>
    <property type="match status" value="1"/>
</dbReference>
<dbReference type="InterPro" id="IPR013556">
    <property type="entry name" value="Flag_M-ring_C"/>
</dbReference>
<keyword evidence="15" id="KW-1185">Reference proteome</keyword>
<feature type="region of interest" description="Disordered" evidence="10">
    <location>
        <begin position="215"/>
        <end position="238"/>
    </location>
</feature>
<feature type="compositionally biased region" description="Polar residues" evidence="10">
    <location>
        <begin position="299"/>
        <end position="313"/>
    </location>
</feature>
<reference evidence="14 15" key="1">
    <citation type="submission" date="2021-05" db="EMBL/GenBank/DDBJ databases">
        <title>The draft genome of Geobacter chapellei DSM 13688.</title>
        <authorList>
            <person name="Xu Z."/>
            <person name="Masuda Y."/>
            <person name="Itoh H."/>
            <person name="Senoo K."/>
        </authorList>
    </citation>
    <scope>NUCLEOTIDE SEQUENCE [LARGE SCALE GENOMIC DNA]</scope>
    <source>
        <strain evidence="14 15">DSM 13688</strain>
    </source>
</reference>
<feature type="compositionally biased region" description="Gly residues" evidence="10">
    <location>
        <begin position="316"/>
        <end position="329"/>
    </location>
</feature>
<dbReference type="Gene3D" id="3.30.300.30">
    <property type="match status" value="1"/>
</dbReference>
<name>A0ABS5U8G1_9BACT</name>
<feature type="transmembrane region" description="Helical" evidence="11">
    <location>
        <begin position="21"/>
        <end position="41"/>
    </location>
</feature>
<keyword evidence="14" id="KW-0966">Cell projection</keyword>
<keyword evidence="5 11" id="KW-0812">Transmembrane</keyword>
<gene>
    <name evidence="14" type="primary">fliF</name>
    <name evidence="14" type="ORF">KJB30_09165</name>
</gene>
<protein>
    <recommendedName>
        <fullName evidence="9">Flagellar M-ring protein</fullName>
    </recommendedName>
</protein>
<evidence type="ECO:0000256" key="8">
    <source>
        <dbReference type="ARBA" id="ARBA00023143"/>
    </source>
</evidence>
<evidence type="ECO:0000256" key="6">
    <source>
        <dbReference type="ARBA" id="ARBA00022989"/>
    </source>
</evidence>
<organism evidence="14 15">
    <name type="scientific">Pelotalea chapellei</name>
    <dbReference type="NCBI Taxonomy" id="44671"/>
    <lineage>
        <taxon>Bacteria</taxon>
        <taxon>Pseudomonadati</taxon>
        <taxon>Thermodesulfobacteriota</taxon>
        <taxon>Desulfuromonadia</taxon>
        <taxon>Geobacterales</taxon>
        <taxon>Geobacteraceae</taxon>
        <taxon>Pelotalea</taxon>
    </lineage>
</organism>
<feature type="domain" description="Flagellar M-ring N-terminal" evidence="12">
    <location>
        <begin position="42"/>
        <end position="216"/>
    </location>
</feature>
<feature type="domain" description="Flagellar M-ring C-terminal" evidence="13">
    <location>
        <begin position="251"/>
        <end position="418"/>
    </location>
</feature>
<comment type="subcellular location">
    <subcellularLocation>
        <location evidence="1 9">Bacterial flagellum basal body</location>
    </subcellularLocation>
    <subcellularLocation>
        <location evidence="2">Cell membrane</location>
        <topology evidence="2">Multi-pass membrane protein</topology>
    </subcellularLocation>
</comment>
<evidence type="ECO:0000313" key="15">
    <source>
        <dbReference type="Proteomes" id="UP000784128"/>
    </source>
</evidence>
<dbReference type="PANTHER" id="PTHR30046:SF0">
    <property type="entry name" value="FLAGELLAR M-RING PROTEIN"/>
    <property type="match status" value="1"/>
</dbReference>